<dbReference type="AlphaFoldDB" id="A0A0N1IN93"/>
<dbReference type="PANTHER" id="PTHR11731:SF193">
    <property type="entry name" value="DIPEPTIDYL PEPTIDASE 9"/>
    <property type="match status" value="1"/>
</dbReference>
<dbReference type="Proteomes" id="UP000053268">
    <property type="component" value="Unassembled WGS sequence"/>
</dbReference>
<protein>
    <submittedName>
        <fullName evidence="2">Dipeptidyl peptidase 8</fullName>
    </submittedName>
</protein>
<dbReference type="InterPro" id="IPR001375">
    <property type="entry name" value="Peptidase_S9_cat"/>
</dbReference>
<evidence type="ECO:0000313" key="2">
    <source>
        <dbReference type="EMBL" id="KPJ05908.1"/>
    </source>
</evidence>
<dbReference type="Gene3D" id="3.40.50.1820">
    <property type="entry name" value="alpha/beta hydrolase"/>
    <property type="match status" value="1"/>
</dbReference>
<sequence>MGLPARAPHAYSRASVLAHAPFFPEREGRLLIIHGLADENVHFCHTAALLAELVRLGKPHRVQVSVHQQITMFLYYPPEFADIARRTVDIPNCSCLSLIVRGRIDKLCP</sequence>
<dbReference type="STRING" id="66420.A0A0N1IN93"/>
<dbReference type="EMBL" id="KQ458409">
    <property type="protein sequence ID" value="KPJ05908.1"/>
    <property type="molecule type" value="Genomic_DNA"/>
</dbReference>
<gene>
    <name evidence="2" type="ORF">RR46_00703</name>
</gene>
<organism evidence="2 3">
    <name type="scientific">Papilio xuthus</name>
    <name type="common">Asian swallowtail butterfly</name>
    <dbReference type="NCBI Taxonomy" id="66420"/>
    <lineage>
        <taxon>Eukaryota</taxon>
        <taxon>Metazoa</taxon>
        <taxon>Ecdysozoa</taxon>
        <taxon>Arthropoda</taxon>
        <taxon>Hexapoda</taxon>
        <taxon>Insecta</taxon>
        <taxon>Pterygota</taxon>
        <taxon>Neoptera</taxon>
        <taxon>Endopterygota</taxon>
        <taxon>Lepidoptera</taxon>
        <taxon>Glossata</taxon>
        <taxon>Ditrysia</taxon>
        <taxon>Papilionoidea</taxon>
        <taxon>Papilionidae</taxon>
        <taxon>Papilioninae</taxon>
        <taxon>Papilio</taxon>
    </lineage>
</organism>
<dbReference type="GO" id="GO:0008239">
    <property type="term" value="F:dipeptidyl-peptidase activity"/>
    <property type="evidence" value="ECO:0007669"/>
    <property type="project" value="TreeGrafter"/>
</dbReference>
<feature type="domain" description="Peptidase S9 prolyl oligopeptidase catalytic" evidence="1">
    <location>
        <begin position="4"/>
        <end position="65"/>
    </location>
</feature>
<dbReference type="InterPro" id="IPR029058">
    <property type="entry name" value="AB_hydrolase_fold"/>
</dbReference>
<reference evidence="2 3" key="1">
    <citation type="journal article" date="2015" name="Nat. Commun.">
        <title>Outbred genome sequencing and CRISPR/Cas9 gene editing in butterflies.</title>
        <authorList>
            <person name="Li X."/>
            <person name="Fan D."/>
            <person name="Zhang W."/>
            <person name="Liu G."/>
            <person name="Zhang L."/>
            <person name="Zhao L."/>
            <person name="Fang X."/>
            <person name="Chen L."/>
            <person name="Dong Y."/>
            <person name="Chen Y."/>
            <person name="Ding Y."/>
            <person name="Zhao R."/>
            <person name="Feng M."/>
            <person name="Zhu Y."/>
            <person name="Feng Y."/>
            <person name="Jiang X."/>
            <person name="Zhu D."/>
            <person name="Xiang H."/>
            <person name="Feng X."/>
            <person name="Li S."/>
            <person name="Wang J."/>
            <person name="Zhang G."/>
            <person name="Kronforst M.R."/>
            <person name="Wang W."/>
        </authorList>
    </citation>
    <scope>NUCLEOTIDE SEQUENCE [LARGE SCALE GENOMIC DNA]</scope>
    <source>
        <strain evidence="2">Ya'a_city_454_Px</strain>
        <tissue evidence="2">Whole body</tissue>
    </source>
</reference>
<dbReference type="PANTHER" id="PTHR11731">
    <property type="entry name" value="PROTEASE FAMILY S9B,C DIPEPTIDYL-PEPTIDASE IV-RELATED"/>
    <property type="match status" value="1"/>
</dbReference>
<dbReference type="Pfam" id="PF00326">
    <property type="entry name" value="Peptidase_S9"/>
    <property type="match status" value="1"/>
</dbReference>
<dbReference type="GO" id="GO:0008236">
    <property type="term" value="F:serine-type peptidase activity"/>
    <property type="evidence" value="ECO:0007669"/>
    <property type="project" value="InterPro"/>
</dbReference>
<name>A0A0N1IN93_PAPXU</name>
<dbReference type="SUPFAM" id="SSF53474">
    <property type="entry name" value="alpha/beta-Hydrolases"/>
    <property type="match status" value="1"/>
</dbReference>
<keyword evidence="3" id="KW-1185">Reference proteome</keyword>
<evidence type="ECO:0000313" key="3">
    <source>
        <dbReference type="Proteomes" id="UP000053268"/>
    </source>
</evidence>
<dbReference type="InterPro" id="IPR050278">
    <property type="entry name" value="Serine_Prot_S9B/DPPIV"/>
</dbReference>
<dbReference type="GO" id="GO:0006508">
    <property type="term" value="P:proteolysis"/>
    <property type="evidence" value="ECO:0007669"/>
    <property type="project" value="InterPro"/>
</dbReference>
<accession>A0A0N1IN93</accession>
<proteinExistence type="predicted"/>
<evidence type="ECO:0000259" key="1">
    <source>
        <dbReference type="Pfam" id="PF00326"/>
    </source>
</evidence>